<dbReference type="STRING" id="8010.ENSELUP00000017126"/>
<feature type="transmembrane region" description="Helical" evidence="9">
    <location>
        <begin position="261"/>
        <end position="282"/>
    </location>
</feature>
<dbReference type="Ensembl" id="ENSELUT00000026643.3">
    <property type="protein sequence ID" value="ENSELUP00000017126.2"/>
    <property type="gene ID" value="ENSELUG00000016877.3"/>
</dbReference>
<gene>
    <name evidence="10" type="primary">NEMP2</name>
</gene>
<accession>A0A3P8YLW3</accession>
<feature type="transmembrane region" description="Helical" evidence="9">
    <location>
        <begin position="231"/>
        <end position="249"/>
    </location>
</feature>
<feature type="transmembrane region" description="Helical" evidence="9">
    <location>
        <begin position="200"/>
        <end position="219"/>
    </location>
</feature>
<dbReference type="InParanoid" id="A0A3P8YLW3"/>
<evidence type="ECO:0000256" key="4">
    <source>
        <dbReference type="ARBA" id="ARBA00022729"/>
    </source>
</evidence>
<feature type="region of interest" description="Disordered" evidence="8">
    <location>
        <begin position="478"/>
        <end position="504"/>
    </location>
</feature>
<comment type="similarity">
    <text evidence="2">Belongs to the NEMP family.</text>
</comment>
<evidence type="ECO:0000256" key="5">
    <source>
        <dbReference type="ARBA" id="ARBA00022989"/>
    </source>
</evidence>
<reference evidence="11" key="1">
    <citation type="journal article" date="2014" name="PLoS ONE">
        <title>The genome and linkage map of the northern pike (Esox lucius): conserved synteny revealed between the salmonid sister group and the Neoteleostei.</title>
        <authorList>
            <person name="Rondeau E.B."/>
            <person name="Minkley D.R."/>
            <person name="Leong J.S."/>
            <person name="Messmer A.M."/>
            <person name="Jantzen J.R."/>
            <person name="von Schalburg K.R."/>
            <person name="Lemon C."/>
            <person name="Bird N.H."/>
            <person name="Koop B.F."/>
        </authorList>
    </citation>
    <scope>NUCLEOTIDE SEQUENCE</scope>
</reference>
<dbReference type="Pfam" id="PF10225">
    <property type="entry name" value="NEMP"/>
    <property type="match status" value="1"/>
</dbReference>
<protein>
    <recommendedName>
        <fullName evidence="12">Nuclear envelope integral membrane protein 2</fullName>
    </recommendedName>
</protein>
<dbReference type="GeneTree" id="ENSGT00390000002174"/>
<organism evidence="10 11">
    <name type="scientific">Esox lucius</name>
    <name type="common">Northern pike</name>
    <dbReference type="NCBI Taxonomy" id="8010"/>
    <lineage>
        <taxon>Eukaryota</taxon>
        <taxon>Metazoa</taxon>
        <taxon>Chordata</taxon>
        <taxon>Craniata</taxon>
        <taxon>Vertebrata</taxon>
        <taxon>Euteleostomi</taxon>
        <taxon>Actinopterygii</taxon>
        <taxon>Neopterygii</taxon>
        <taxon>Teleostei</taxon>
        <taxon>Protacanthopterygii</taxon>
        <taxon>Esociformes</taxon>
        <taxon>Esocidae</taxon>
        <taxon>Esox</taxon>
    </lineage>
</organism>
<evidence type="ECO:0008006" key="12">
    <source>
        <dbReference type="Google" id="ProtNLM"/>
    </source>
</evidence>
<keyword evidence="11" id="KW-1185">Reference proteome</keyword>
<comment type="subcellular location">
    <subcellularLocation>
        <location evidence="1">Nucleus inner membrane</location>
        <topology evidence="1">Multi-pass membrane protein</topology>
        <orientation evidence="1">Nucleoplasmic side</orientation>
    </subcellularLocation>
</comment>
<keyword evidence="5 9" id="KW-1133">Transmembrane helix</keyword>
<feature type="region of interest" description="Disordered" evidence="8">
    <location>
        <begin position="433"/>
        <end position="465"/>
    </location>
</feature>
<feature type="compositionally biased region" description="Polar residues" evidence="8">
    <location>
        <begin position="439"/>
        <end position="453"/>
    </location>
</feature>
<evidence type="ECO:0000256" key="9">
    <source>
        <dbReference type="SAM" id="Phobius"/>
    </source>
</evidence>
<dbReference type="PANTHER" id="PTHR13598:SF5">
    <property type="entry name" value="NUCLEAR ENVELOPE INTEGRAL MEMBRANE PROTEIN 2"/>
    <property type="match status" value="1"/>
</dbReference>
<dbReference type="Bgee" id="ENSELUG00000016877">
    <property type="expression patterns" value="Expressed in ovary and 15 other cell types or tissues"/>
</dbReference>
<dbReference type="PANTHER" id="PTHR13598">
    <property type="entry name" value="AT07567P-RELATED"/>
    <property type="match status" value="1"/>
</dbReference>
<evidence type="ECO:0000313" key="11">
    <source>
        <dbReference type="Proteomes" id="UP000265140"/>
    </source>
</evidence>
<feature type="transmembrane region" description="Helical" evidence="9">
    <location>
        <begin position="147"/>
        <end position="166"/>
    </location>
</feature>
<name>A0A3P8YLW3_ESOLU</name>
<feature type="transmembrane region" description="Helical" evidence="9">
    <location>
        <begin position="172"/>
        <end position="193"/>
    </location>
</feature>
<evidence type="ECO:0000256" key="6">
    <source>
        <dbReference type="ARBA" id="ARBA00023136"/>
    </source>
</evidence>
<reference evidence="10" key="2">
    <citation type="submission" date="2020-02" db="EMBL/GenBank/DDBJ databases">
        <title>Esox lucius (northern pike) genome, fEsoLuc1, primary haplotype.</title>
        <authorList>
            <person name="Myers G."/>
            <person name="Karagic N."/>
            <person name="Meyer A."/>
            <person name="Pippel M."/>
            <person name="Reichard M."/>
            <person name="Winkler S."/>
            <person name="Tracey A."/>
            <person name="Sims Y."/>
            <person name="Howe K."/>
            <person name="Rhie A."/>
            <person name="Formenti G."/>
            <person name="Durbin R."/>
            <person name="Fedrigo O."/>
            <person name="Jarvis E.D."/>
        </authorList>
    </citation>
    <scope>NUCLEOTIDE SEQUENCE [LARGE SCALE GENOMIC DNA]</scope>
</reference>
<feature type="compositionally biased region" description="Acidic residues" evidence="8">
    <location>
        <begin position="494"/>
        <end position="504"/>
    </location>
</feature>
<keyword evidence="7" id="KW-0539">Nucleus</keyword>
<sequence length="504" mass="56736">MGMFCSFITVLGILYVDVNGILGYSYADCTYLRENQNTTHFGTRCFCYNSGTIIRWKDIWSTFQVHVKGEEGVYIVYPTEGTRNCYEPDHFLVQSQCLLDHYWPPSPRVATESLDIPLEQEDVCFMVKTPRANSEHTLHIRGKRLNILRFGVFACGLALFYFADVFSRSSLFFYTSGISVGVFSIVIFLLLILKRFIPSGLFIILLGASSGLSYLGYQVLLSHWDDVMTLYWRHALGYLLATGLISWLACYKHGPIASERVLALLTWGLQGAAVGLMYYGVTYPMAFYTLLGLLLVLKALPWVYRLLLGACRLTGWILASLLSVFRRKPRVPQVRLLTEEEYREQGEVYTKASLEALKECCTKPAFPAWDTVLRLRSPQRFAAFLKRGDHVTAEEQQSHEEDYGPGGACYEDMLFSSASHRALGLAASDDDDMNGYAQAPSTANSLSPHTATTPMPRPDTAASCPPLLYSAPMYPHYQPPYPLLPSPPEPYVSPDDEDEDMDLF</sequence>
<keyword evidence="3 9" id="KW-0812">Transmembrane</keyword>
<dbReference type="GO" id="GO:0005637">
    <property type="term" value="C:nuclear inner membrane"/>
    <property type="evidence" value="ECO:0007669"/>
    <property type="project" value="UniProtKB-SubCell"/>
</dbReference>
<feature type="transmembrane region" description="Helical" evidence="9">
    <location>
        <begin position="6"/>
        <end position="27"/>
    </location>
</feature>
<reference evidence="10" key="3">
    <citation type="submission" date="2025-08" db="UniProtKB">
        <authorList>
            <consortium name="Ensembl"/>
        </authorList>
    </citation>
    <scope>IDENTIFICATION</scope>
</reference>
<keyword evidence="4" id="KW-0732">Signal</keyword>
<keyword evidence="6 9" id="KW-0472">Membrane</keyword>
<dbReference type="AlphaFoldDB" id="A0A3P8YLW3"/>
<dbReference type="InterPro" id="IPR019358">
    <property type="entry name" value="NEMP_fam"/>
</dbReference>
<reference evidence="10" key="4">
    <citation type="submission" date="2025-09" db="UniProtKB">
        <authorList>
            <consortium name="Ensembl"/>
        </authorList>
    </citation>
    <scope>IDENTIFICATION</scope>
</reference>
<feature type="transmembrane region" description="Helical" evidence="9">
    <location>
        <begin position="302"/>
        <end position="325"/>
    </location>
</feature>
<evidence type="ECO:0000256" key="3">
    <source>
        <dbReference type="ARBA" id="ARBA00022692"/>
    </source>
</evidence>
<evidence type="ECO:0000256" key="1">
    <source>
        <dbReference type="ARBA" id="ARBA00004575"/>
    </source>
</evidence>
<evidence type="ECO:0000256" key="2">
    <source>
        <dbReference type="ARBA" id="ARBA00005748"/>
    </source>
</evidence>
<evidence type="ECO:0000313" key="10">
    <source>
        <dbReference type="Ensembl" id="ENSELUP00000017126.2"/>
    </source>
</evidence>
<feature type="compositionally biased region" description="Pro residues" evidence="8">
    <location>
        <begin position="478"/>
        <end position="491"/>
    </location>
</feature>
<dbReference type="Proteomes" id="UP000265140">
    <property type="component" value="Chromosome 20"/>
</dbReference>
<proteinExistence type="inferred from homology"/>
<dbReference type="OMA" id="IWSTLQV"/>
<evidence type="ECO:0000256" key="7">
    <source>
        <dbReference type="ARBA" id="ARBA00023242"/>
    </source>
</evidence>
<evidence type="ECO:0000256" key="8">
    <source>
        <dbReference type="SAM" id="MobiDB-lite"/>
    </source>
</evidence>